<evidence type="ECO:0000313" key="2">
    <source>
        <dbReference type="Proteomes" id="UP001199319"/>
    </source>
</evidence>
<reference evidence="1" key="1">
    <citation type="submission" date="2021-10" db="EMBL/GenBank/DDBJ databases">
        <title>Anaerobic single-cell dispensing facilitates the cultivation of human gut bacteria.</title>
        <authorList>
            <person name="Afrizal A."/>
        </authorList>
    </citation>
    <scope>NUCLEOTIDE SEQUENCE</scope>
    <source>
        <strain evidence="1">CLA-AA-H272</strain>
    </source>
</reference>
<organism evidence="1 2">
    <name type="scientific">Brotocaccenecus cirricatena</name>
    <dbReference type="NCBI Taxonomy" id="3064195"/>
    <lineage>
        <taxon>Bacteria</taxon>
        <taxon>Bacillati</taxon>
        <taxon>Bacillota</taxon>
        <taxon>Clostridia</taxon>
        <taxon>Eubacteriales</taxon>
        <taxon>Oscillospiraceae</taxon>
        <taxon>Brotocaccenecus</taxon>
    </lineage>
</organism>
<dbReference type="AlphaFoldDB" id="A0AAE3AD62"/>
<gene>
    <name evidence="1" type="ORF">LKD37_06090</name>
</gene>
<dbReference type="EMBL" id="JAJEPW010000013">
    <property type="protein sequence ID" value="MCC2129089.1"/>
    <property type="molecule type" value="Genomic_DNA"/>
</dbReference>
<accession>A0AAE3AD62</accession>
<dbReference type="Proteomes" id="UP001199319">
    <property type="component" value="Unassembled WGS sequence"/>
</dbReference>
<evidence type="ECO:0000313" key="1">
    <source>
        <dbReference type="EMBL" id="MCC2129089.1"/>
    </source>
</evidence>
<name>A0AAE3AD62_9FIRM</name>
<sequence length="165" mass="18782">MKNILQYLTPEILAWQSGNIREVRPLGSVLCLPDGREWYAFGFTRDAYYGSLSLLMASSRRECGEWARANSPAAIRFGAQRYLIDTTGYGMFRGNDDQLFRLPLLLRDRPPMPDWLRSTPLSRLLMVDARVDRAPEHIPGGPAELLLQDGRGWDLTAPRAELRTM</sequence>
<comment type="caution">
    <text evidence="1">The sequence shown here is derived from an EMBL/GenBank/DDBJ whole genome shotgun (WGS) entry which is preliminary data.</text>
</comment>
<protein>
    <submittedName>
        <fullName evidence="1">Uncharacterized protein</fullName>
    </submittedName>
</protein>
<dbReference type="RefSeq" id="WP_302928386.1">
    <property type="nucleotide sequence ID" value="NZ_JAJEPW010000013.1"/>
</dbReference>
<keyword evidence="2" id="KW-1185">Reference proteome</keyword>
<proteinExistence type="predicted"/>